<dbReference type="Gene3D" id="1.20.58.2240">
    <property type="match status" value="1"/>
</dbReference>
<gene>
    <name evidence="8" type="ordered locus">SpiGrapes_2433</name>
</gene>
<reference evidence="8 9" key="1">
    <citation type="submission" date="2011-11" db="EMBL/GenBank/DDBJ databases">
        <title>Complete sequence of Spirochaeta sp. grapes.</title>
        <authorList>
            <consortium name="US DOE Joint Genome Institute"/>
            <person name="Lucas S."/>
            <person name="Han J."/>
            <person name="Lapidus A."/>
            <person name="Cheng J.-F."/>
            <person name="Goodwin L."/>
            <person name="Pitluck S."/>
            <person name="Peters L."/>
            <person name="Ovchinnikova G."/>
            <person name="Munk A.C."/>
            <person name="Detter J.C."/>
            <person name="Han C."/>
            <person name="Tapia R."/>
            <person name="Land M."/>
            <person name="Hauser L."/>
            <person name="Kyrpides N."/>
            <person name="Ivanova N."/>
            <person name="Pagani I."/>
            <person name="Ritalahtilisa K."/>
            <person name="Loeffler F."/>
            <person name="Woyke T."/>
        </authorList>
    </citation>
    <scope>NUCLEOTIDE SEQUENCE [LARGE SCALE GENOMIC DNA]</scope>
    <source>
        <strain evidence="9">ATCC BAA-1885 / DSM 22778 / Grapes</strain>
    </source>
</reference>
<dbReference type="RefSeq" id="WP_014271042.1">
    <property type="nucleotide sequence ID" value="NC_016633.1"/>
</dbReference>
<protein>
    <submittedName>
        <fullName evidence="8">Ribulose kinase</fullName>
    </submittedName>
</protein>
<dbReference type="EMBL" id="CP003155">
    <property type="protein sequence ID" value="AEV30201.1"/>
    <property type="molecule type" value="Genomic_DNA"/>
</dbReference>
<sequence>MIEKILAGIDFGTDSVRVLLCDAVSGKELSHGVAEYARWKIKEFCNLNENQYRQHALDYLEGIVEAFQKALSKLPGNTGKKIVALSVDTTGSTPCPVDMHGRPLCLLPGFENNPDAMFHLWKDHTAAKEAIEINDILCNGDIDYTKFQGVYSSEWFWAKILHTVRKSQEVKKNAYTWIEHSDWMLGILTGIPLVDDFPRGSCAAGHKALWNSEFHGLPSRAVFSSLDPYLGLIYDRYPLKTYPAGTPIGRISAYWADTLGINPMAMIVVGSLDAHAGGVGAGIAKKTMVKVIGTSTVDLVIENADVLKNKDLREICGQAEDSIVPGYTGIEMGQPSFGDSYLWVKNLSLWPLLNLKAFPEFMSEEYMQKLIDHIDKNFLRELEMKAGEHIYDQEVSLDWFNGRRYPSLNEHVKSMISQISLGTDLPALFCAVAKGTVFGSRRIFDSLKEKGILIDKVVAVGGIAEKSEFIMQMLADVMNIPIAICSDFQVCAKGSVIYASVGAGIFSSIPEAQKRYCTFDSKLYKPNASLKDLYESQYRQYLEMGKLSETFANINIG</sequence>
<dbReference type="STRING" id="158190.SpiGrapes_2433"/>
<dbReference type="Gene3D" id="3.30.420.40">
    <property type="match status" value="1"/>
</dbReference>
<organism evidence="8 9">
    <name type="scientific">Sphaerochaeta pleomorpha (strain ATCC BAA-1885 / DSM 22778 / Grapes)</name>
    <dbReference type="NCBI Taxonomy" id="158190"/>
    <lineage>
        <taxon>Bacteria</taxon>
        <taxon>Pseudomonadati</taxon>
        <taxon>Spirochaetota</taxon>
        <taxon>Spirochaetia</taxon>
        <taxon>Spirochaetales</taxon>
        <taxon>Sphaerochaetaceae</taxon>
        <taxon>Sphaerochaeta</taxon>
    </lineage>
</organism>
<evidence type="ECO:0000256" key="6">
    <source>
        <dbReference type="ARBA" id="ARBA00023277"/>
    </source>
</evidence>
<keyword evidence="3 8" id="KW-0418">Kinase</keyword>
<evidence type="ECO:0000256" key="4">
    <source>
        <dbReference type="ARBA" id="ARBA00022840"/>
    </source>
</evidence>
<dbReference type="NCBIfam" id="NF003154">
    <property type="entry name" value="PRK04123.1"/>
    <property type="match status" value="1"/>
</dbReference>
<dbReference type="GO" id="GO:0008741">
    <property type="term" value="F:ribulokinase activity"/>
    <property type="evidence" value="ECO:0007669"/>
    <property type="project" value="InterPro"/>
</dbReference>
<dbReference type="InterPro" id="IPR005929">
    <property type="entry name" value="Ribulokinase"/>
</dbReference>
<dbReference type="OrthoDB" id="9805576at2"/>
<evidence type="ECO:0000256" key="5">
    <source>
        <dbReference type="ARBA" id="ARBA00022935"/>
    </source>
</evidence>
<dbReference type="Proteomes" id="UP000005632">
    <property type="component" value="Chromosome"/>
</dbReference>
<name>G8QTG0_SPHPG</name>
<dbReference type="SUPFAM" id="SSF53067">
    <property type="entry name" value="Actin-like ATPase domain"/>
    <property type="match status" value="2"/>
</dbReference>
<accession>G8QTG0</accession>
<evidence type="ECO:0000313" key="9">
    <source>
        <dbReference type="Proteomes" id="UP000005632"/>
    </source>
</evidence>
<dbReference type="CDD" id="cd07781">
    <property type="entry name" value="ASKHA_NBD_FGGY_L-RBK"/>
    <property type="match status" value="1"/>
</dbReference>
<keyword evidence="1" id="KW-0808">Transferase</keyword>
<dbReference type="InterPro" id="IPR018485">
    <property type="entry name" value="FGGY_C"/>
</dbReference>
<dbReference type="GO" id="GO:0019150">
    <property type="term" value="F:D-ribulokinase activity"/>
    <property type="evidence" value="ECO:0007669"/>
    <property type="project" value="TreeGrafter"/>
</dbReference>
<dbReference type="PANTHER" id="PTHR43435">
    <property type="entry name" value="RIBULOKINASE"/>
    <property type="match status" value="1"/>
</dbReference>
<dbReference type="PANTHER" id="PTHR43435:SF4">
    <property type="entry name" value="FGGY CARBOHYDRATE KINASE DOMAIN-CONTAINING PROTEIN"/>
    <property type="match status" value="1"/>
</dbReference>
<dbReference type="KEGG" id="sgp:SpiGrapes_2433"/>
<proteinExistence type="predicted"/>
<dbReference type="AlphaFoldDB" id="G8QTG0"/>
<keyword evidence="5" id="KW-0054">Arabinose catabolism</keyword>
<evidence type="ECO:0000256" key="3">
    <source>
        <dbReference type="ARBA" id="ARBA00022777"/>
    </source>
</evidence>
<evidence type="ECO:0000256" key="1">
    <source>
        <dbReference type="ARBA" id="ARBA00022679"/>
    </source>
</evidence>
<feature type="domain" description="Carbohydrate kinase FGGY C-terminal" evidence="7">
    <location>
        <begin position="289"/>
        <end position="502"/>
    </location>
</feature>
<dbReference type="eggNOG" id="COG1069">
    <property type="taxonomic scope" value="Bacteria"/>
</dbReference>
<dbReference type="GO" id="GO:0019569">
    <property type="term" value="P:L-arabinose catabolic process to D-xylulose 5-phosphate"/>
    <property type="evidence" value="ECO:0007669"/>
    <property type="project" value="InterPro"/>
</dbReference>
<evidence type="ECO:0000313" key="8">
    <source>
        <dbReference type="EMBL" id="AEV30201.1"/>
    </source>
</evidence>
<dbReference type="GO" id="GO:0005737">
    <property type="term" value="C:cytoplasm"/>
    <property type="evidence" value="ECO:0007669"/>
    <property type="project" value="TreeGrafter"/>
</dbReference>
<keyword evidence="2" id="KW-0547">Nucleotide-binding</keyword>
<dbReference type="Pfam" id="PF02782">
    <property type="entry name" value="FGGY_C"/>
    <property type="match status" value="1"/>
</dbReference>
<keyword evidence="6" id="KW-0119">Carbohydrate metabolism</keyword>
<keyword evidence="4" id="KW-0067">ATP-binding</keyword>
<dbReference type="HOGENOM" id="CLU_009281_9_1_12"/>
<dbReference type="InterPro" id="IPR043129">
    <property type="entry name" value="ATPase_NBD"/>
</dbReference>
<keyword evidence="9" id="KW-1185">Reference proteome</keyword>
<dbReference type="GO" id="GO:0005524">
    <property type="term" value="F:ATP binding"/>
    <property type="evidence" value="ECO:0007669"/>
    <property type="project" value="UniProtKB-KW"/>
</dbReference>
<evidence type="ECO:0000256" key="2">
    <source>
        <dbReference type="ARBA" id="ARBA00022741"/>
    </source>
</evidence>
<evidence type="ECO:0000259" key="7">
    <source>
        <dbReference type="Pfam" id="PF02782"/>
    </source>
</evidence>